<sequence length="1719" mass="184596">MSTATTPSSVTRVSILGEDSLVVGFGLTHQLAQEVISTVKASSYVVITDAHVGPLHAQALEDALSSALSASSSSARVLRLTVSPGEVSKSREEKARLEDQLFSAGCTRDTCILALGGGVVGDLAGYVAATFMRGVPFVQIPTSLLAMVDSSIGGKTGIDTPHGKNLIGAFWQPRRVFMDITYLRSLPTREFHNGMAEIIKTAAIWNEDDFSILESHSEEIRQAVLSGDDHVQGQDLTKGQALLQRVILGSIRVKAHVVTEDERESGLRGLLNFGHTIGHAYEAECSPHLLHGECVALGMVREAEVARALGHLSGGAVGRLVRCLRAYKLPTAWVNDPIIRERMANAPTGTEAPSLDALMGRMKLDKKTVDGGKSLRLVLLSRIGHTLEERASPVEASLVRAILSDAVKVYPAPLSLPKDPVVPTIIAVPGSKSISNRALLLAALSRPSQGSSSSGECRLKGLLVSDDTQVMLGALESLGACTFRWEDHGETLVVCGASIGPGLQLHAPANDQAIYLGNAGTAARFLTTVAVLVGAPLTLTGNPRMQERPIAPLVTALRSMGADITYENREGCLPLRYGNTNLRATSQGSAPGGVRRVELAATVSSQYVSSLLLSAPFLAGDAGMEITLVGGKVISQPYIDMTLAMMRDFGATITRNPGTDIYHVSPLPNGYQAPPEYIVEGDASSATYPLAFAAVTGRTVRVSNVGATSLQGDAQFGPDVLGPMGCHVEQGPNWTQVQGPIPRTLGGPGLHPHTAQPALDMEPMTDAFLTASVVAALAGSPNSPRAITRIRGIANQRVKECDRIGAMNQELGKFGIRVEEDADGLDIWGVGGTQAQAHRKTPDSGYVHCYDDHRVAMSFSILAAGLNSSGVVLAERRCVEKTWPAWWDTLSRELGLDLEGVKELDLSSHQAQGQTRGYVRPRKDQKMQSIVLIGMRGAGKSTLGRRMHTLLSASGWRHVDLDEELERKTGRIIREWVQQEGWKAFREAEALLLQEMLRDRPHGWVLVCGGGVVETPEARNTLKTYTGPVVHVCRPIQGIIQYLEGDGTRPQYGERVADVWARRRDWYESLATHAWWTVGKGEEEIVALRRFLSFLGAEQGSSEASEVSGMSEYDEEEGSLTASRILRESRNSTDRGTFFTSLTWGSFQPSEGEAPYREVRKVAEGVDALEFRADLLDVTKTLVQNLRSVIPSKNPQEIERVLQGGLDAMAEELALYRASGGGRLPTIFTLRTSPHGGVWPGPSENDDPLANSTVWEEGWSRILTMAFQWGVELVDVEVGHSPVWEAHVLAMARSHPSTHIIGSWHDAPGISGWNEPRVKAKMQDVMTLLSACNRSINGDGPNGMGFVKLIPRANKVEDCLALRSFLEAHAPPLTIAMAMGEEGKLSRVLGQVLVPVTHSALPSAAAPGQLTVRDIGEMRSRLGMGSSGSPKSYYILGSPIAQSLSPTLHGATFQALGLPHTYGRYEASEVTQGLRDLLVQRNFGGASVTIPLKELVIPLMTGGLTPAAQIIGAVNTIMTREGQGPDAPREFVGDNTDWLGMVRAYHRVQASSILSGKQGSRGHKALIVGAGGTARAAVYAAHQLGYRVIHLWNRTASKAYALTQSFPFFIEVLENLPEAAKDGYSLVIGTVPAGSDVPWCAPGHEDHLFVSSGTGVAIEMAYVGEAKANGKANLVSLARGAGWSIVTGKEVLVEQAAEQARRWTGRSGMDLVMWESIGL</sequence>
<dbReference type="CDD" id="cd01065">
    <property type="entry name" value="NAD_bind_Shikimate_DH"/>
    <property type="match status" value="1"/>
</dbReference>
<evidence type="ECO:0000256" key="5">
    <source>
        <dbReference type="ARBA" id="ARBA00022490"/>
    </source>
</evidence>
<keyword evidence="15" id="KW-0057">Aromatic amino acid biosynthesis</keyword>
<evidence type="ECO:0000256" key="8">
    <source>
        <dbReference type="ARBA" id="ARBA00022723"/>
    </source>
</evidence>
<dbReference type="SUPFAM" id="SSF51735">
    <property type="entry name" value="NAD(P)-binding Rossmann-fold domains"/>
    <property type="match status" value="1"/>
</dbReference>
<comment type="pathway">
    <text evidence="2">Metabolic intermediate biosynthesis; chorismate biosynthesis; chorismate from D-erythrose 4-phosphate and phosphoenolpyruvate: step 6/7.</text>
</comment>
<keyword evidence="10" id="KW-0418">Kinase</keyword>
<dbReference type="Proteomes" id="UP000267251">
    <property type="component" value="Unassembled WGS sequence"/>
</dbReference>
<evidence type="ECO:0000256" key="13">
    <source>
        <dbReference type="ARBA" id="ARBA00022857"/>
    </source>
</evidence>
<dbReference type="CDD" id="cd00464">
    <property type="entry name" value="SK"/>
    <property type="match status" value="1"/>
</dbReference>
<keyword evidence="11" id="KW-0862">Zinc</keyword>
<keyword evidence="12" id="KW-0067">ATP-binding</keyword>
<evidence type="ECO:0000256" key="7">
    <source>
        <dbReference type="ARBA" id="ARBA00022679"/>
    </source>
</evidence>
<feature type="domain" description="Enolpyruvate transferase" evidence="19">
    <location>
        <begin position="425"/>
        <end position="890"/>
    </location>
</feature>
<evidence type="ECO:0000256" key="10">
    <source>
        <dbReference type="ARBA" id="ARBA00022777"/>
    </source>
</evidence>
<dbReference type="GO" id="GO:0003866">
    <property type="term" value="F:3-phosphoshikimate 1-carboxyvinyltransferase activity"/>
    <property type="evidence" value="ECO:0007669"/>
    <property type="project" value="UniProtKB-EC"/>
</dbReference>
<dbReference type="GO" id="GO:0009073">
    <property type="term" value="P:aromatic amino acid family biosynthetic process"/>
    <property type="evidence" value="ECO:0007669"/>
    <property type="project" value="UniProtKB-KW"/>
</dbReference>
<evidence type="ECO:0000259" key="19">
    <source>
        <dbReference type="Pfam" id="PF00275"/>
    </source>
</evidence>
<comment type="similarity">
    <text evidence="3">Belongs to the EPSP synthase family.</text>
</comment>
<dbReference type="PROSITE" id="PS00104">
    <property type="entry name" value="EPSP_SYNTHASE_1"/>
    <property type="match status" value="1"/>
</dbReference>
<keyword evidence="24" id="KW-1185">Reference proteome</keyword>
<dbReference type="GO" id="GO:0004765">
    <property type="term" value="F:shikimate kinase activity"/>
    <property type="evidence" value="ECO:0007669"/>
    <property type="project" value="InterPro"/>
</dbReference>
<dbReference type="InterPro" id="IPR006264">
    <property type="entry name" value="EPSP_synthase"/>
</dbReference>
<protein>
    <recommendedName>
        <fullName evidence="4">3-phosphoshikimate 1-carboxyvinyltransferase</fullName>
        <ecNumber evidence="4">2.5.1.19</ecNumber>
    </recommendedName>
</protein>
<dbReference type="GO" id="GO:0009423">
    <property type="term" value="P:chorismate biosynthetic process"/>
    <property type="evidence" value="ECO:0007669"/>
    <property type="project" value="UniProtKB-UniPathway"/>
</dbReference>
<dbReference type="CDD" id="cd01556">
    <property type="entry name" value="EPSP_synthase"/>
    <property type="match status" value="1"/>
</dbReference>
<dbReference type="InterPro" id="IPR036968">
    <property type="entry name" value="Enolpyruvate_Tfrase_sf"/>
</dbReference>
<keyword evidence="8" id="KW-0479">Metal-binding</keyword>
<dbReference type="PIRSF" id="PIRSF000514">
    <property type="entry name" value="Pentafunct_AroM"/>
    <property type="match status" value="1"/>
</dbReference>
<evidence type="ECO:0000256" key="18">
    <source>
        <dbReference type="ARBA" id="ARBA00044633"/>
    </source>
</evidence>
<proteinExistence type="inferred from homology"/>
<dbReference type="CDD" id="cd00502">
    <property type="entry name" value="DHQase_I"/>
    <property type="match status" value="1"/>
</dbReference>
<keyword evidence="16" id="KW-0456">Lyase</keyword>
<evidence type="ECO:0000259" key="21">
    <source>
        <dbReference type="Pfam" id="PF08501"/>
    </source>
</evidence>
<keyword evidence="5" id="KW-0963">Cytoplasm</keyword>
<dbReference type="Gene3D" id="3.40.50.10860">
    <property type="entry name" value="Leucine Dehydrogenase, chain A, domain 1"/>
    <property type="match status" value="1"/>
</dbReference>
<dbReference type="Gene3D" id="3.20.20.70">
    <property type="entry name" value="Aldolase class I"/>
    <property type="match status" value="1"/>
</dbReference>
<dbReference type="PANTHER" id="PTHR21090">
    <property type="entry name" value="AROM/DEHYDROQUINATE SYNTHASE"/>
    <property type="match status" value="1"/>
</dbReference>
<dbReference type="Pfam" id="PF24621">
    <property type="entry name" value="DHQS_C"/>
    <property type="match status" value="1"/>
</dbReference>
<dbReference type="GO" id="GO:0008652">
    <property type="term" value="P:amino acid biosynthetic process"/>
    <property type="evidence" value="ECO:0007669"/>
    <property type="project" value="UniProtKB-KW"/>
</dbReference>
<dbReference type="NCBIfam" id="TIGR01357">
    <property type="entry name" value="aroB"/>
    <property type="match status" value="1"/>
</dbReference>
<dbReference type="Gene3D" id="3.65.10.10">
    <property type="entry name" value="Enolpyruvate transferase domain"/>
    <property type="match status" value="2"/>
</dbReference>
<evidence type="ECO:0000256" key="2">
    <source>
        <dbReference type="ARBA" id="ARBA00004811"/>
    </source>
</evidence>
<dbReference type="InterPro" id="IPR046346">
    <property type="entry name" value="Aminoacid_DH-like_N_sf"/>
</dbReference>
<dbReference type="GO" id="GO:0005524">
    <property type="term" value="F:ATP binding"/>
    <property type="evidence" value="ECO:0007669"/>
    <property type="project" value="UniProtKB-KW"/>
</dbReference>
<dbReference type="SUPFAM" id="SSF52540">
    <property type="entry name" value="P-loop containing nucleoside triphosphate hydrolases"/>
    <property type="match status" value="1"/>
</dbReference>
<dbReference type="InterPro" id="IPR036291">
    <property type="entry name" value="NAD(P)-bd_dom_sf"/>
</dbReference>
<keyword evidence="17" id="KW-0511">Multifunctional enzyme</keyword>
<gene>
    <name evidence="23" type="ORF">BJ684DRAFT_22802</name>
</gene>
<feature type="domain" description="Shikimate dehydrogenase substrate binding N-terminal" evidence="21">
    <location>
        <begin position="1435"/>
        <end position="1517"/>
    </location>
</feature>
<dbReference type="InterPro" id="IPR008289">
    <property type="entry name" value="Pentafunct_AroM"/>
</dbReference>
<dbReference type="GO" id="GO:0046872">
    <property type="term" value="F:metal ion binding"/>
    <property type="evidence" value="ECO:0007669"/>
    <property type="project" value="UniProtKB-KW"/>
</dbReference>
<name>A0A4P9Y3F8_9FUNG</name>
<dbReference type="Gene3D" id="1.20.1090.10">
    <property type="entry name" value="Dehydroquinate synthase-like - alpha domain"/>
    <property type="match status" value="1"/>
</dbReference>
<dbReference type="InterPro" id="IPR013792">
    <property type="entry name" value="RNA3'P_cycl/enolpyr_Trfase_a/b"/>
</dbReference>
<dbReference type="InterPro" id="IPR027417">
    <property type="entry name" value="P-loop_NTPase"/>
</dbReference>
<dbReference type="PRINTS" id="PR01100">
    <property type="entry name" value="SHIKIMTKNASE"/>
</dbReference>
<evidence type="ECO:0000256" key="16">
    <source>
        <dbReference type="ARBA" id="ARBA00023239"/>
    </source>
</evidence>
<evidence type="ECO:0000256" key="4">
    <source>
        <dbReference type="ARBA" id="ARBA00012450"/>
    </source>
</evidence>
<keyword evidence="14" id="KW-0560">Oxidoreductase</keyword>
<organism evidence="23 24">
    <name type="scientific">Piptocephalis cylindrospora</name>
    <dbReference type="NCBI Taxonomy" id="1907219"/>
    <lineage>
        <taxon>Eukaryota</taxon>
        <taxon>Fungi</taxon>
        <taxon>Fungi incertae sedis</taxon>
        <taxon>Zoopagomycota</taxon>
        <taxon>Zoopagomycotina</taxon>
        <taxon>Zoopagomycetes</taxon>
        <taxon>Zoopagales</taxon>
        <taxon>Piptocephalidaceae</taxon>
        <taxon>Piptocephalis</taxon>
    </lineage>
</organism>
<evidence type="ECO:0000256" key="6">
    <source>
        <dbReference type="ARBA" id="ARBA00022605"/>
    </source>
</evidence>
<evidence type="ECO:0000313" key="23">
    <source>
        <dbReference type="EMBL" id="RKP13395.1"/>
    </source>
</evidence>
<dbReference type="UniPathway" id="UPA00053">
    <property type="reaction ID" value="UER00089"/>
</dbReference>
<keyword evidence="9" id="KW-0547">Nucleotide-binding</keyword>
<dbReference type="InterPro" id="IPR000623">
    <property type="entry name" value="Shikimate_kinase/TSH1"/>
</dbReference>
<dbReference type="InterPro" id="IPR031322">
    <property type="entry name" value="Shikimate/glucono_kinase"/>
</dbReference>
<dbReference type="Pfam" id="PF01487">
    <property type="entry name" value="DHquinase_I"/>
    <property type="match status" value="1"/>
</dbReference>
<comment type="catalytic activity">
    <reaction evidence="18">
        <text>3-phosphoshikimate + phosphoenolpyruvate = 5-O-(1-carboxyvinyl)-3-phosphoshikimate + phosphate</text>
        <dbReference type="Rhea" id="RHEA:21256"/>
        <dbReference type="ChEBI" id="CHEBI:43474"/>
        <dbReference type="ChEBI" id="CHEBI:57701"/>
        <dbReference type="ChEBI" id="CHEBI:58702"/>
        <dbReference type="ChEBI" id="CHEBI:145989"/>
        <dbReference type="EC" id="2.5.1.19"/>
    </reaction>
    <physiologicalReaction direction="left-to-right" evidence="18">
        <dbReference type="Rhea" id="RHEA:21257"/>
    </physiologicalReaction>
</comment>
<dbReference type="PROSITE" id="PS00885">
    <property type="entry name" value="EPSP_SYNTHASE_2"/>
    <property type="match status" value="1"/>
</dbReference>
<dbReference type="FunFam" id="3.40.50.1970:FF:000007">
    <property type="entry name" value="Pentafunctional AROM polypeptide"/>
    <property type="match status" value="1"/>
</dbReference>
<dbReference type="OrthoDB" id="197068at2759"/>
<keyword evidence="13" id="KW-0521">NADP</keyword>
<evidence type="ECO:0000256" key="11">
    <source>
        <dbReference type="ARBA" id="ARBA00022833"/>
    </source>
</evidence>
<dbReference type="EC" id="2.5.1.19" evidence="4"/>
<evidence type="ECO:0000256" key="17">
    <source>
        <dbReference type="ARBA" id="ARBA00023268"/>
    </source>
</evidence>
<dbReference type="SUPFAM" id="SSF51569">
    <property type="entry name" value="Aldolase"/>
    <property type="match status" value="1"/>
</dbReference>
<accession>A0A4P9Y3F8</accession>
<dbReference type="NCBIfam" id="TIGR01356">
    <property type="entry name" value="aroA"/>
    <property type="match status" value="1"/>
</dbReference>
<dbReference type="SUPFAM" id="SSF55205">
    <property type="entry name" value="EPT/RTPC-like"/>
    <property type="match status" value="1"/>
</dbReference>
<dbReference type="InterPro" id="IPR013708">
    <property type="entry name" value="Shikimate_DH-bd_N"/>
</dbReference>
<dbReference type="InterPro" id="IPR016037">
    <property type="entry name" value="DHQ_synth_AroB"/>
</dbReference>
<dbReference type="Pfam" id="PF01202">
    <property type="entry name" value="SKI"/>
    <property type="match status" value="1"/>
</dbReference>
<evidence type="ECO:0000256" key="9">
    <source>
        <dbReference type="ARBA" id="ARBA00022741"/>
    </source>
</evidence>
<dbReference type="Gene3D" id="3.40.50.720">
    <property type="entry name" value="NAD(P)-binding Rossmann-like Domain"/>
    <property type="match status" value="1"/>
</dbReference>
<dbReference type="SUPFAM" id="SSF53223">
    <property type="entry name" value="Aminoacid dehydrogenase-like, N-terminal domain"/>
    <property type="match status" value="1"/>
</dbReference>
<dbReference type="InterPro" id="IPR001986">
    <property type="entry name" value="Enolpyruvate_Tfrase_dom"/>
</dbReference>
<dbReference type="Pfam" id="PF00275">
    <property type="entry name" value="EPSP_synthase"/>
    <property type="match status" value="1"/>
</dbReference>
<feature type="domain" description="3-dehydroquinate synthase N-terminal" evidence="20">
    <location>
        <begin position="80"/>
        <end position="192"/>
    </location>
</feature>
<keyword evidence="7" id="KW-0808">Transferase</keyword>
<dbReference type="EMBL" id="KZ988031">
    <property type="protein sequence ID" value="RKP13395.1"/>
    <property type="molecule type" value="Genomic_DNA"/>
</dbReference>
<dbReference type="Pfam" id="PF01761">
    <property type="entry name" value="DHQ_synthase"/>
    <property type="match status" value="1"/>
</dbReference>
<dbReference type="HAMAP" id="MF_00210">
    <property type="entry name" value="EPSP_synth"/>
    <property type="match status" value="1"/>
</dbReference>
<evidence type="ECO:0000256" key="3">
    <source>
        <dbReference type="ARBA" id="ARBA00009948"/>
    </source>
</evidence>
<reference evidence="24" key="1">
    <citation type="journal article" date="2018" name="Nat. Microbiol.">
        <title>Leveraging single-cell genomics to expand the fungal tree of life.</title>
        <authorList>
            <person name="Ahrendt S.R."/>
            <person name="Quandt C.A."/>
            <person name="Ciobanu D."/>
            <person name="Clum A."/>
            <person name="Salamov A."/>
            <person name="Andreopoulos B."/>
            <person name="Cheng J.F."/>
            <person name="Woyke T."/>
            <person name="Pelin A."/>
            <person name="Henrissat B."/>
            <person name="Reynolds N.K."/>
            <person name="Benny G.L."/>
            <person name="Smith M.E."/>
            <person name="James T.Y."/>
            <person name="Grigoriev I.V."/>
        </authorList>
    </citation>
    <scope>NUCLEOTIDE SEQUENCE [LARGE SCALE GENOMIC DNA]</scope>
</reference>
<evidence type="ECO:0000259" key="20">
    <source>
        <dbReference type="Pfam" id="PF01761"/>
    </source>
</evidence>
<evidence type="ECO:0000256" key="14">
    <source>
        <dbReference type="ARBA" id="ARBA00023002"/>
    </source>
</evidence>
<evidence type="ECO:0000313" key="24">
    <source>
        <dbReference type="Proteomes" id="UP000267251"/>
    </source>
</evidence>
<dbReference type="Gene3D" id="3.40.50.1970">
    <property type="match status" value="1"/>
</dbReference>
<dbReference type="GO" id="GO:0004764">
    <property type="term" value="F:shikimate 3-dehydrogenase (NADP+) activity"/>
    <property type="evidence" value="ECO:0007669"/>
    <property type="project" value="InterPro"/>
</dbReference>
<dbReference type="Gene3D" id="3.40.50.300">
    <property type="entry name" value="P-loop containing nucleotide triphosphate hydrolases"/>
    <property type="match status" value="1"/>
</dbReference>
<dbReference type="Pfam" id="PF08501">
    <property type="entry name" value="Shikimate_dh_N"/>
    <property type="match status" value="1"/>
</dbReference>
<dbReference type="PANTHER" id="PTHR21090:SF5">
    <property type="entry name" value="PENTAFUNCTIONAL AROM POLYPEPTIDE"/>
    <property type="match status" value="1"/>
</dbReference>
<dbReference type="GO" id="GO:0005737">
    <property type="term" value="C:cytoplasm"/>
    <property type="evidence" value="ECO:0007669"/>
    <property type="project" value="InterPro"/>
</dbReference>
<dbReference type="GO" id="GO:0003856">
    <property type="term" value="F:3-dehydroquinate synthase activity"/>
    <property type="evidence" value="ECO:0007669"/>
    <property type="project" value="InterPro"/>
</dbReference>
<dbReference type="InterPro" id="IPR056179">
    <property type="entry name" value="DHQS_C"/>
</dbReference>
<dbReference type="InterPro" id="IPR001381">
    <property type="entry name" value="DHquinase_I"/>
</dbReference>
<dbReference type="GO" id="GO:0003855">
    <property type="term" value="F:3-dehydroquinate dehydratase activity"/>
    <property type="evidence" value="ECO:0007669"/>
    <property type="project" value="InterPro"/>
</dbReference>
<dbReference type="HAMAP" id="MF_00109">
    <property type="entry name" value="Shikimate_kinase"/>
    <property type="match status" value="1"/>
</dbReference>
<evidence type="ECO:0000256" key="15">
    <source>
        <dbReference type="ARBA" id="ARBA00023141"/>
    </source>
</evidence>
<dbReference type="InterPro" id="IPR013785">
    <property type="entry name" value="Aldolase_TIM"/>
</dbReference>
<dbReference type="CDD" id="cd08195">
    <property type="entry name" value="DHQS"/>
    <property type="match status" value="1"/>
</dbReference>
<evidence type="ECO:0000256" key="12">
    <source>
        <dbReference type="ARBA" id="ARBA00022840"/>
    </source>
</evidence>
<evidence type="ECO:0000259" key="22">
    <source>
        <dbReference type="Pfam" id="PF24621"/>
    </source>
</evidence>
<feature type="domain" description="3-dehydroquinate synthase C-terminal" evidence="22">
    <location>
        <begin position="194"/>
        <end position="334"/>
    </location>
</feature>
<dbReference type="InterPro" id="IPR023193">
    <property type="entry name" value="EPSP_synthase_CS"/>
</dbReference>
<evidence type="ECO:0000256" key="1">
    <source>
        <dbReference type="ARBA" id="ARBA00001947"/>
    </source>
</evidence>
<dbReference type="InterPro" id="IPR030960">
    <property type="entry name" value="DHQS/DOIS_N"/>
</dbReference>
<dbReference type="SUPFAM" id="SSF56796">
    <property type="entry name" value="Dehydroquinate synthase-like"/>
    <property type="match status" value="1"/>
</dbReference>
<comment type="cofactor">
    <cofactor evidence="1">
        <name>Zn(2+)</name>
        <dbReference type="ChEBI" id="CHEBI:29105"/>
    </cofactor>
</comment>
<keyword evidence="6" id="KW-0028">Amino-acid biosynthesis</keyword>